<dbReference type="AlphaFoldDB" id="A0A938BME3"/>
<dbReference type="PANTHER" id="PTHR43737">
    <property type="entry name" value="BLL7424 PROTEIN"/>
    <property type="match status" value="1"/>
</dbReference>
<organism evidence="1 2">
    <name type="scientific">Candidatus Tanganyikabacteria bacterium</name>
    <dbReference type="NCBI Taxonomy" id="2961651"/>
    <lineage>
        <taxon>Bacteria</taxon>
        <taxon>Bacillati</taxon>
        <taxon>Candidatus Sericytochromatia</taxon>
        <taxon>Candidatus Tanganyikabacteria</taxon>
    </lineage>
</organism>
<sequence>MNRREFLACCGAAGAASAAGMLGWPRGTWAWAAGDGEGPAVVVVFLRGAVDGLSVVVPYAERRYYDLRPTVAVAQPGKPGGAIDLDGRFGLHPALEPLARWYRDGRLAFVHATGSPDPTRSHFDAQDYMETGVPGDKSVREGWLNRGLAALGGSQGTFDGVALSPVQPVITGGSQAMLCVPELRALRLDAGKQASRSFEEMYAGAVRTVLGEAGREAFTALSEVQRGRLAAVKPAENYPKGRLGTSLPDISRLLKAGVGTRLAFTDAGGWDTHGRQSATLETRLRELGTALSAFAADLGPHFDRTLVLVMSEFGRTVAENGTGGTDHGHGNAMWVLGGKVRGGRVLGDWPGLDESALYEGRDLAITTDFRTVAAEAWGGHMGSGHDKLFPGFKSGK</sequence>
<dbReference type="PANTHER" id="PTHR43737:SF1">
    <property type="entry name" value="DUF1501 DOMAIN-CONTAINING PROTEIN"/>
    <property type="match status" value="1"/>
</dbReference>
<dbReference type="InterPro" id="IPR006311">
    <property type="entry name" value="TAT_signal"/>
</dbReference>
<evidence type="ECO:0000313" key="1">
    <source>
        <dbReference type="EMBL" id="MBM3276261.1"/>
    </source>
</evidence>
<dbReference type="Proteomes" id="UP000703893">
    <property type="component" value="Unassembled WGS sequence"/>
</dbReference>
<proteinExistence type="predicted"/>
<dbReference type="InterPro" id="IPR010869">
    <property type="entry name" value="DUF1501"/>
</dbReference>
<dbReference type="Pfam" id="PF07394">
    <property type="entry name" value="DUF1501"/>
    <property type="match status" value="1"/>
</dbReference>
<dbReference type="EMBL" id="VGJX01000940">
    <property type="protein sequence ID" value="MBM3276261.1"/>
    <property type="molecule type" value="Genomic_DNA"/>
</dbReference>
<accession>A0A938BME3</accession>
<dbReference type="PROSITE" id="PS51318">
    <property type="entry name" value="TAT"/>
    <property type="match status" value="1"/>
</dbReference>
<name>A0A938BME3_9BACT</name>
<gene>
    <name evidence="1" type="ORF">FJZ00_13995</name>
</gene>
<comment type="caution">
    <text evidence="1">The sequence shown here is derived from an EMBL/GenBank/DDBJ whole genome shotgun (WGS) entry which is preliminary data.</text>
</comment>
<evidence type="ECO:0000313" key="2">
    <source>
        <dbReference type="Proteomes" id="UP000703893"/>
    </source>
</evidence>
<reference evidence="1 2" key="1">
    <citation type="submission" date="2019-03" db="EMBL/GenBank/DDBJ databases">
        <title>Lake Tanganyika Metagenome-Assembled Genomes (MAGs).</title>
        <authorList>
            <person name="Tran P."/>
        </authorList>
    </citation>
    <scope>NUCLEOTIDE SEQUENCE [LARGE SCALE GENOMIC DNA]</scope>
    <source>
        <strain evidence="1">K_DeepCast_65m_m2_236</strain>
    </source>
</reference>
<protein>
    <submittedName>
        <fullName evidence="1">DUF1501 domain-containing protein</fullName>
    </submittedName>
</protein>
<feature type="non-terminal residue" evidence="1">
    <location>
        <position position="396"/>
    </location>
</feature>